<organism evidence="5">
    <name type="scientific">Anisakis simplex</name>
    <name type="common">Herring worm</name>
    <dbReference type="NCBI Taxonomy" id="6269"/>
    <lineage>
        <taxon>Eukaryota</taxon>
        <taxon>Metazoa</taxon>
        <taxon>Ecdysozoa</taxon>
        <taxon>Nematoda</taxon>
        <taxon>Chromadorea</taxon>
        <taxon>Rhabditida</taxon>
        <taxon>Spirurina</taxon>
        <taxon>Ascaridomorpha</taxon>
        <taxon>Ascaridoidea</taxon>
        <taxon>Anisakidae</taxon>
        <taxon>Anisakis</taxon>
        <taxon>Anisakis simplex complex</taxon>
    </lineage>
</organism>
<dbReference type="InterPro" id="IPR036513">
    <property type="entry name" value="STAS_dom_sf"/>
</dbReference>
<dbReference type="GO" id="GO:0016020">
    <property type="term" value="C:membrane"/>
    <property type="evidence" value="ECO:0007669"/>
    <property type="project" value="InterPro"/>
</dbReference>
<evidence type="ECO:0000313" key="4">
    <source>
        <dbReference type="Proteomes" id="UP000267096"/>
    </source>
</evidence>
<evidence type="ECO:0000256" key="1">
    <source>
        <dbReference type="SAM" id="Phobius"/>
    </source>
</evidence>
<keyword evidence="4" id="KW-1185">Reference proteome</keyword>
<sequence>MFKKWDELKYLWRLSKIDLLIWVIAFTSTVFIGVIYGLAISMAFALVSVVVRTYMPSRFDSTVNDNRAVIKTVELDCSQKDTSWHTASDTIYYRFSFALSFATVDKFKDSFQKTYVQWSELRATRVDSVEQLDSIYLVFDFEAMKFIDTSGISSIKEVI</sequence>
<keyword evidence="1" id="KW-0472">Membrane</keyword>
<dbReference type="WBParaSite" id="ASIM_0001268001-mRNA-1">
    <property type="protein sequence ID" value="ASIM_0001268001-mRNA-1"/>
    <property type="gene ID" value="ASIM_0001268001"/>
</dbReference>
<keyword evidence="1" id="KW-1133">Transmembrane helix</keyword>
<feature type="transmembrane region" description="Helical" evidence="1">
    <location>
        <begin position="20"/>
        <end position="51"/>
    </location>
</feature>
<feature type="domain" description="STAS" evidence="2">
    <location>
        <begin position="80"/>
        <end position="159"/>
    </location>
</feature>
<name>A0A0M3JWL0_ANISI</name>
<dbReference type="InterPro" id="IPR002645">
    <property type="entry name" value="STAS_dom"/>
</dbReference>
<protein>
    <submittedName>
        <fullName evidence="5">STAS domain-containing protein</fullName>
    </submittedName>
</protein>
<evidence type="ECO:0000313" key="3">
    <source>
        <dbReference type="EMBL" id="VDK46675.1"/>
    </source>
</evidence>
<gene>
    <name evidence="3" type="ORF">ASIM_LOCUS12146</name>
</gene>
<accession>A0A0M3JWL0</accession>
<dbReference type="PROSITE" id="PS50801">
    <property type="entry name" value="STAS"/>
    <property type="match status" value="1"/>
</dbReference>
<evidence type="ECO:0000313" key="5">
    <source>
        <dbReference type="WBParaSite" id="ASIM_0001268001-mRNA-1"/>
    </source>
</evidence>
<dbReference type="EMBL" id="UYRR01031144">
    <property type="protein sequence ID" value="VDK46675.1"/>
    <property type="molecule type" value="Genomic_DNA"/>
</dbReference>
<reference evidence="5" key="1">
    <citation type="submission" date="2017-02" db="UniProtKB">
        <authorList>
            <consortium name="WormBaseParasite"/>
        </authorList>
    </citation>
    <scope>IDENTIFICATION</scope>
</reference>
<keyword evidence="1" id="KW-0812">Transmembrane</keyword>
<dbReference type="GO" id="GO:0055085">
    <property type="term" value="P:transmembrane transport"/>
    <property type="evidence" value="ECO:0007669"/>
    <property type="project" value="InterPro"/>
</dbReference>
<proteinExistence type="predicted"/>
<reference evidence="3 4" key="2">
    <citation type="submission" date="2018-11" db="EMBL/GenBank/DDBJ databases">
        <authorList>
            <consortium name="Pathogen Informatics"/>
        </authorList>
    </citation>
    <scope>NUCLEOTIDE SEQUENCE [LARGE SCALE GENOMIC DNA]</scope>
</reference>
<dbReference type="Pfam" id="PF01740">
    <property type="entry name" value="STAS"/>
    <property type="match status" value="1"/>
</dbReference>
<dbReference type="PANTHER" id="PTHR11814">
    <property type="entry name" value="SULFATE TRANSPORTER"/>
    <property type="match status" value="1"/>
</dbReference>
<dbReference type="OrthoDB" id="288203at2759"/>
<evidence type="ECO:0000259" key="2">
    <source>
        <dbReference type="PROSITE" id="PS50801"/>
    </source>
</evidence>
<dbReference type="Proteomes" id="UP000267096">
    <property type="component" value="Unassembled WGS sequence"/>
</dbReference>
<dbReference type="Gene3D" id="3.30.750.24">
    <property type="entry name" value="STAS domain"/>
    <property type="match status" value="1"/>
</dbReference>
<dbReference type="InterPro" id="IPR001902">
    <property type="entry name" value="SLC26A/SulP_fam"/>
</dbReference>
<dbReference type="AlphaFoldDB" id="A0A0M3JWL0"/>